<keyword evidence="3" id="KW-1185">Reference proteome</keyword>
<gene>
    <name evidence="2" type="ORF">SAMN02746098_02250</name>
</gene>
<proteinExistence type="predicted"/>
<dbReference type="EMBL" id="FQXJ01000007">
    <property type="protein sequence ID" value="SHI06871.1"/>
    <property type="molecule type" value="Genomic_DNA"/>
</dbReference>
<dbReference type="OrthoDB" id="5420534at2"/>
<evidence type="ECO:0000259" key="1">
    <source>
        <dbReference type="Pfam" id="PF08100"/>
    </source>
</evidence>
<dbReference type="InterPro" id="IPR036390">
    <property type="entry name" value="WH_DNA-bd_sf"/>
</dbReference>
<name>A0A1M5Y475_9FIRM</name>
<protein>
    <submittedName>
        <fullName evidence="2">Dimerisation domain-containing protein</fullName>
    </submittedName>
</protein>
<dbReference type="Proteomes" id="UP000183954">
    <property type="component" value="Unassembled WGS sequence"/>
</dbReference>
<dbReference type="RefSeq" id="WP_084110254.1">
    <property type="nucleotide sequence ID" value="NZ_FQXJ01000007.1"/>
</dbReference>
<dbReference type="SUPFAM" id="SSF46785">
    <property type="entry name" value="Winged helix' DNA-binding domain"/>
    <property type="match status" value="1"/>
</dbReference>
<organism evidence="2 3">
    <name type="scientific">Desulfosporosinus lacus DSM 15449</name>
    <dbReference type="NCBI Taxonomy" id="1121420"/>
    <lineage>
        <taxon>Bacteria</taxon>
        <taxon>Bacillati</taxon>
        <taxon>Bacillota</taxon>
        <taxon>Clostridia</taxon>
        <taxon>Eubacteriales</taxon>
        <taxon>Desulfitobacteriaceae</taxon>
        <taxon>Desulfosporosinus</taxon>
    </lineage>
</organism>
<dbReference type="Pfam" id="PF08100">
    <property type="entry name" value="Dimerisation"/>
    <property type="match status" value="1"/>
</dbReference>
<evidence type="ECO:0000313" key="3">
    <source>
        <dbReference type="Proteomes" id="UP000183954"/>
    </source>
</evidence>
<dbReference type="GO" id="GO:0046983">
    <property type="term" value="F:protein dimerization activity"/>
    <property type="evidence" value="ECO:0007669"/>
    <property type="project" value="InterPro"/>
</dbReference>
<dbReference type="InterPro" id="IPR012967">
    <property type="entry name" value="COMT_dimerisation"/>
</dbReference>
<dbReference type="AlphaFoldDB" id="A0A1M5Y475"/>
<dbReference type="Gene3D" id="1.10.10.10">
    <property type="entry name" value="Winged helix-like DNA-binding domain superfamily/Winged helix DNA-binding domain"/>
    <property type="match status" value="1"/>
</dbReference>
<evidence type="ECO:0000313" key="2">
    <source>
        <dbReference type="EMBL" id="SHI06871.1"/>
    </source>
</evidence>
<dbReference type="InterPro" id="IPR036388">
    <property type="entry name" value="WH-like_DNA-bd_sf"/>
</dbReference>
<accession>A0A1M5Y475</accession>
<sequence length="66" mass="7438">MGLAHFLRYNPHEVGSQYLEDLATGYWFSEVLFTGVELDVFTFLECRGMTTHEIAGALDMPPIGWG</sequence>
<reference evidence="3" key="1">
    <citation type="submission" date="2016-11" db="EMBL/GenBank/DDBJ databases">
        <authorList>
            <person name="Varghese N."/>
            <person name="Submissions S."/>
        </authorList>
    </citation>
    <scope>NUCLEOTIDE SEQUENCE [LARGE SCALE GENOMIC DNA]</scope>
    <source>
        <strain evidence="3">DSM 15449</strain>
    </source>
</reference>
<feature type="domain" description="O-methyltransferase dimerisation" evidence="1">
    <location>
        <begin position="21"/>
        <end position="59"/>
    </location>
</feature>